<proteinExistence type="predicted"/>
<evidence type="ECO:0000313" key="1">
    <source>
        <dbReference type="EMBL" id="KKN08638.1"/>
    </source>
</evidence>
<gene>
    <name evidence="1" type="ORF">LCGC14_1054790</name>
</gene>
<comment type="caution">
    <text evidence="1">The sequence shown here is derived from an EMBL/GenBank/DDBJ whole genome shotgun (WGS) entry which is preliminary data.</text>
</comment>
<sequence length="64" mass="7558">MSQQYSITLKQRVDGQIQVTSVRVPKEVLLEEPFIKEEIKREMEKKLEDNHVKVLKDVGIVEYD</sequence>
<accession>A0A0F9QTU8</accession>
<reference evidence="1" key="1">
    <citation type="journal article" date="2015" name="Nature">
        <title>Complex archaea that bridge the gap between prokaryotes and eukaryotes.</title>
        <authorList>
            <person name="Spang A."/>
            <person name="Saw J.H."/>
            <person name="Jorgensen S.L."/>
            <person name="Zaremba-Niedzwiedzka K."/>
            <person name="Martijn J."/>
            <person name="Lind A.E."/>
            <person name="van Eijk R."/>
            <person name="Schleper C."/>
            <person name="Guy L."/>
            <person name="Ettema T.J."/>
        </authorList>
    </citation>
    <scope>NUCLEOTIDE SEQUENCE</scope>
</reference>
<protein>
    <submittedName>
        <fullName evidence="1">Uncharacterized protein</fullName>
    </submittedName>
</protein>
<dbReference type="AlphaFoldDB" id="A0A0F9QTU8"/>
<organism evidence="1">
    <name type="scientific">marine sediment metagenome</name>
    <dbReference type="NCBI Taxonomy" id="412755"/>
    <lineage>
        <taxon>unclassified sequences</taxon>
        <taxon>metagenomes</taxon>
        <taxon>ecological metagenomes</taxon>
    </lineage>
</organism>
<name>A0A0F9QTU8_9ZZZZ</name>
<dbReference type="EMBL" id="LAZR01004432">
    <property type="protein sequence ID" value="KKN08638.1"/>
    <property type="molecule type" value="Genomic_DNA"/>
</dbReference>